<dbReference type="PROSITE" id="PS50109">
    <property type="entry name" value="HIS_KIN"/>
    <property type="match status" value="1"/>
</dbReference>
<dbReference type="AlphaFoldDB" id="A0A9X4RK82"/>
<accession>A0A9X4RK82</accession>
<dbReference type="SUPFAM" id="SSF55874">
    <property type="entry name" value="ATPase domain of HSP90 chaperone/DNA topoisomerase II/histidine kinase"/>
    <property type="match status" value="1"/>
</dbReference>
<proteinExistence type="predicted"/>
<evidence type="ECO:0000256" key="4">
    <source>
        <dbReference type="ARBA" id="ARBA00022553"/>
    </source>
</evidence>
<keyword evidence="16" id="KW-1185">Reference proteome</keyword>
<evidence type="ECO:0000256" key="6">
    <source>
        <dbReference type="ARBA" id="ARBA00022692"/>
    </source>
</evidence>
<dbReference type="InterPro" id="IPR004358">
    <property type="entry name" value="Sig_transdc_His_kin-like_C"/>
</dbReference>
<comment type="catalytic activity">
    <reaction evidence="1">
        <text>ATP + protein L-histidine = ADP + protein N-phospho-L-histidine.</text>
        <dbReference type="EC" id="2.7.13.3"/>
    </reaction>
</comment>
<dbReference type="CDD" id="cd06225">
    <property type="entry name" value="HAMP"/>
    <property type="match status" value="1"/>
</dbReference>
<feature type="region of interest" description="Disordered" evidence="11">
    <location>
        <begin position="121"/>
        <end position="169"/>
    </location>
</feature>
<comment type="subcellular location">
    <subcellularLocation>
        <location evidence="2">Membrane</location>
        <topology evidence="2">Multi-pass membrane protein</topology>
    </subcellularLocation>
</comment>
<dbReference type="InterPro" id="IPR003594">
    <property type="entry name" value="HATPase_dom"/>
</dbReference>
<dbReference type="SMART" id="SM00304">
    <property type="entry name" value="HAMP"/>
    <property type="match status" value="1"/>
</dbReference>
<dbReference type="InterPro" id="IPR003661">
    <property type="entry name" value="HisK_dim/P_dom"/>
</dbReference>
<evidence type="ECO:0000256" key="12">
    <source>
        <dbReference type="SAM" id="Phobius"/>
    </source>
</evidence>
<dbReference type="RefSeq" id="WP_009625599.1">
    <property type="nucleotide sequence ID" value="NZ_VBTY01000014.1"/>
</dbReference>
<gene>
    <name evidence="15" type="ORF">FEV09_03215</name>
</gene>
<keyword evidence="15" id="KW-0067">ATP-binding</keyword>
<keyword evidence="6 12" id="KW-0812">Transmembrane</keyword>
<keyword evidence="15" id="KW-0547">Nucleotide-binding</keyword>
<dbReference type="PROSITE" id="PS50885">
    <property type="entry name" value="HAMP"/>
    <property type="match status" value="1"/>
</dbReference>
<keyword evidence="8 12" id="KW-1133">Transmembrane helix</keyword>
<evidence type="ECO:0000256" key="7">
    <source>
        <dbReference type="ARBA" id="ARBA00022777"/>
    </source>
</evidence>
<feature type="compositionally biased region" description="Polar residues" evidence="11">
    <location>
        <begin position="147"/>
        <end position="157"/>
    </location>
</feature>
<evidence type="ECO:0000313" key="16">
    <source>
        <dbReference type="Proteomes" id="UP001152872"/>
    </source>
</evidence>
<dbReference type="InterPro" id="IPR003660">
    <property type="entry name" value="HAMP_dom"/>
</dbReference>
<dbReference type="SUPFAM" id="SSF47384">
    <property type="entry name" value="Homodimeric domain of signal transducing histidine kinase"/>
    <property type="match status" value="1"/>
</dbReference>
<dbReference type="PANTHER" id="PTHR45436">
    <property type="entry name" value="SENSOR HISTIDINE KINASE YKOH"/>
    <property type="match status" value="1"/>
</dbReference>
<dbReference type="Gene3D" id="1.10.287.130">
    <property type="match status" value="1"/>
</dbReference>
<name>A0A9X4RK82_9CYAN</name>
<dbReference type="Pfam" id="PF02518">
    <property type="entry name" value="HATPase_c"/>
    <property type="match status" value="1"/>
</dbReference>
<keyword evidence="4" id="KW-0597">Phosphoprotein</keyword>
<dbReference type="InterPro" id="IPR005467">
    <property type="entry name" value="His_kinase_dom"/>
</dbReference>
<dbReference type="SMART" id="SM00387">
    <property type="entry name" value="HATPase_c"/>
    <property type="match status" value="1"/>
</dbReference>
<evidence type="ECO:0000259" key="13">
    <source>
        <dbReference type="PROSITE" id="PS50109"/>
    </source>
</evidence>
<organism evidence="15 16">
    <name type="scientific">Pseudanabaena catenata USMAC16</name>
    <dbReference type="NCBI Taxonomy" id="1855837"/>
    <lineage>
        <taxon>Bacteria</taxon>
        <taxon>Bacillati</taxon>
        <taxon>Cyanobacteriota</taxon>
        <taxon>Cyanophyceae</taxon>
        <taxon>Pseudanabaenales</taxon>
        <taxon>Pseudanabaenaceae</taxon>
        <taxon>Pseudanabaena</taxon>
    </lineage>
</organism>
<keyword evidence="9" id="KW-0902">Two-component regulatory system</keyword>
<evidence type="ECO:0000259" key="14">
    <source>
        <dbReference type="PROSITE" id="PS50885"/>
    </source>
</evidence>
<dbReference type="GO" id="GO:0005886">
    <property type="term" value="C:plasma membrane"/>
    <property type="evidence" value="ECO:0007669"/>
    <property type="project" value="TreeGrafter"/>
</dbReference>
<dbReference type="PRINTS" id="PR00344">
    <property type="entry name" value="BCTRLSENSOR"/>
</dbReference>
<evidence type="ECO:0000256" key="9">
    <source>
        <dbReference type="ARBA" id="ARBA00023012"/>
    </source>
</evidence>
<dbReference type="Gene3D" id="3.30.565.10">
    <property type="entry name" value="Histidine kinase-like ATPase, C-terminal domain"/>
    <property type="match status" value="1"/>
</dbReference>
<evidence type="ECO:0000256" key="8">
    <source>
        <dbReference type="ARBA" id="ARBA00022989"/>
    </source>
</evidence>
<dbReference type="SMART" id="SM00388">
    <property type="entry name" value="HisKA"/>
    <property type="match status" value="1"/>
</dbReference>
<evidence type="ECO:0000313" key="15">
    <source>
        <dbReference type="EMBL" id="MDG3493559.1"/>
    </source>
</evidence>
<evidence type="ECO:0000256" key="11">
    <source>
        <dbReference type="SAM" id="MobiDB-lite"/>
    </source>
</evidence>
<dbReference type="Gene3D" id="6.10.340.10">
    <property type="match status" value="1"/>
</dbReference>
<feature type="domain" description="Histidine kinase" evidence="13">
    <location>
        <begin position="308"/>
        <end position="522"/>
    </location>
</feature>
<dbReference type="Proteomes" id="UP001152872">
    <property type="component" value="Unassembled WGS sequence"/>
</dbReference>
<evidence type="ECO:0000256" key="1">
    <source>
        <dbReference type="ARBA" id="ARBA00000085"/>
    </source>
</evidence>
<protein>
    <recommendedName>
        <fullName evidence="3">histidine kinase</fullName>
        <ecNumber evidence="3">2.7.13.3</ecNumber>
    </recommendedName>
</protein>
<dbReference type="InterPro" id="IPR050428">
    <property type="entry name" value="TCS_sensor_his_kinase"/>
</dbReference>
<dbReference type="Pfam" id="PF00672">
    <property type="entry name" value="HAMP"/>
    <property type="match status" value="1"/>
</dbReference>
<dbReference type="GO" id="GO:0005524">
    <property type="term" value="F:ATP binding"/>
    <property type="evidence" value="ECO:0007669"/>
    <property type="project" value="UniProtKB-KW"/>
</dbReference>
<keyword evidence="7" id="KW-0418">Kinase</keyword>
<feature type="compositionally biased region" description="Pro residues" evidence="11">
    <location>
        <begin position="132"/>
        <end position="143"/>
    </location>
</feature>
<dbReference type="GO" id="GO:0000155">
    <property type="term" value="F:phosphorelay sensor kinase activity"/>
    <property type="evidence" value="ECO:0007669"/>
    <property type="project" value="InterPro"/>
</dbReference>
<evidence type="ECO:0000256" key="3">
    <source>
        <dbReference type="ARBA" id="ARBA00012438"/>
    </source>
</evidence>
<dbReference type="InterPro" id="IPR036890">
    <property type="entry name" value="HATPase_C_sf"/>
</dbReference>
<feature type="domain" description="HAMP" evidence="14">
    <location>
        <begin position="247"/>
        <end position="300"/>
    </location>
</feature>
<evidence type="ECO:0000256" key="10">
    <source>
        <dbReference type="ARBA" id="ARBA00023136"/>
    </source>
</evidence>
<dbReference type="PANTHER" id="PTHR45436:SF15">
    <property type="entry name" value="SENSOR HISTIDINE KINASE CUSS"/>
    <property type="match status" value="1"/>
</dbReference>
<dbReference type="EC" id="2.7.13.3" evidence="3"/>
<comment type="caution">
    <text evidence="15">The sequence shown here is derived from an EMBL/GenBank/DDBJ whole genome shotgun (WGS) entry which is preliminary data.</text>
</comment>
<evidence type="ECO:0000256" key="2">
    <source>
        <dbReference type="ARBA" id="ARBA00004141"/>
    </source>
</evidence>
<dbReference type="CDD" id="cd00082">
    <property type="entry name" value="HisKA"/>
    <property type="match status" value="1"/>
</dbReference>
<feature type="compositionally biased region" description="Low complexity" evidence="11">
    <location>
        <begin position="121"/>
        <end position="131"/>
    </location>
</feature>
<keyword evidence="5" id="KW-0808">Transferase</keyword>
<evidence type="ECO:0000256" key="5">
    <source>
        <dbReference type="ARBA" id="ARBA00022679"/>
    </source>
</evidence>
<keyword evidence="10 12" id="KW-0472">Membrane</keyword>
<sequence length="525" mass="58966">MKLRSFRFRIALLSALLAGTAIAGFSGVTYLLFYQSKLNTIDNEIKDQLLRESSVPRPLNHWQIYEQHRSAFFEDRMQNAIALLVQDRDGKTIYQSNNWQTALNPAPLFVNLTEPKLSNLPNLPLPSLNPTLPTPPPDRPPPRLLQNRESTTGTTENRFAARLPDRPAPRPLEEAFKSPQVISSLITSKTPTGIWRLGTASTPYIKIAIAVNLGIIDREMSTIQKVFLIAIPLTLLLMMVGAWFLSGGALKPVKHLTETIRRVNAKGLSQRTSVTDLDIEFVELAQVFNQMMERLERSFLQASRFSADAAHELKTPLAILQGELELALQNTETGSTMQQTLSNLLDEVCRLSSITRKLLLLSLADAGKMSIQKTELNFSQILYEITEDIEILAPELSLKLDILPDLKIWGDRELLTQVLQNLMNNAIKYNLTGGWIRIETKVKNNSLLVTISNSSHDIPLSDRDRLFDRFHRADPARNRGLEGFGLGLSLSREIARAHNGNLQLETSTQGFTSFTLTMPRSIPQR</sequence>
<dbReference type="Pfam" id="PF00512">
    <property type="entry name" value="HisKA"/>
    <property type="match status" value="1"/>
</dbReference>
<reference evidence="15" key="1">
    <citation type="submission" date="2019-05" db="EMBL/GenBank/DDBJ databases">
        <title>Whole genome sequencing of Pseudanabaena catenata USMAC16.</title>
        <authorList>
            <person name="Khan Z."/>
            <person name="Omar W.M."/>
            <person name="Convey P."/>
            <person name="Merican F."/>
            <person name="Najimudin N."/>
        </authorList>
    </citation>
    <scope>NUCLEOTIDE SEQUENCE</scope>
    <source>
        <strain evidence="15">USMAC16</strain>
    </source>
</reference>
<dbReference type="EMBL" id="VBTY01000014">
    <property type="protein sequence ID" value="MDG3493559.1"/>
    <property type="molecule type" value="Genomic_DNA"/>
</dbReference>
<feature type="transmembrane region" description="Helical" evidence="12">
    <location>
        <begin position="226"/>
        <end position="245"/>
    </location>
</feature>
<dbReference type="InterPro" id="IPR036097">
    <property type="entry name" value="HisK_dim/P_sf"/>
</dbReference>